<comment type="caution">
    <text evidence="2">The sequence shown here is derived from an EMBL/GenBank/DDBJ whole genome shotgun (WGS) entry which is preliminary data.</text>
</comment>
<dbReference type="AlphaFoldDB" id="J2Y934"/>
<name>J2Y934_PSEFQ</name>
<accession>J2Y934</accession>
<reference evidence="2" key="1">
    <citation type="journal article" date="2012" name="PLoS Genet.">
        <title>Comparative Genomics of Plant-Associated Pseudomonas spp.: Insights into Diversity and Inheritance of Traits Involved in Multitrophic Interactions.</title>
        <authorList>
            <person name="Loper J.E."/>
            <person name="Hassan K.A."/>
            <person name="Mavrodi D.V."/>
            <person name="Davis E.W.II."/>
            <person name="Lim C.K."/>
            <person name="Shaffer B.T."/>
            <person name="Elbourne L.D."/>
            <person name="Stockwell V.O."/>
            <person name="Hartney S.L."/>
            <person name="Breakwell K."/>
            <person name="Henkels M.D."/>
            <person name="Tetu S.G."/>
            <person name="Rangel L.I."/>
            <person name="Kidarsa T.A."/>
            <person name="Wilson N.L."/>
            <person name="van de Mortel J.E."/>
            <person name="Song C."/>
            <person name="Blumhagen R."/>
            <person name="Radune D."/>
            <person name="Hostetler J.B."/>
            <person name="Brinkac L.M."/>
            <person name="Durkin A.S."/>
            <person name="Kluepfel D.A."/>
            <person name="Wechter W.P."/>
            <person name="Anderson A.J."/>
            <person name="Kim Y.C."/>
            <person name="Pierson L.S.III."/>
            <person name="Pierson E.A."/>
            <person name="Lindow S.E."/>
            <person name="Kobayashi D.Y."/>
            <person name="Raaijmakers J.M."/>
            <person name="Weller D.M."/>
            <person name="Thomashow L.S."/>
            <person name="Allen A.E."/>
            <person name="Paulsen I.T."/>
        </authorList>
    </citation>
    <scope>NUCLEOTIDE SEQUENCE [LARGE SCALE GENOMIC DNA]</scope>
    <source>
        <strain evidence="2">Q2-87</strain>
    </source>
</reference>
<feature type="compositionally biased region" description="Polar residues" evidence="1">
    <location>
        <begin position="117"/>
        <end position="126"/>
    </location>
</feature>
<evidence type="ECO:0000313" key="2">
    <source>
        <dbReference type="EMBL" id="EJL03409.1"/>
    </source>
</evidence>
<dbReference type="PATRIC" id="fig|1038922.3.peg.2292"/>
<organism evidence="2">
    <name type="scientific">Pseudomonas fluorescens (strain Q2-87)</name>
    <dbReference type="NCBI Taxonomy" id="1038922"/>
    <lineage>
        <taxon>Bacteria</taxon>
        <taxon>Pseudomonadati</taxon>
        <taxon>Pseudomonadota</taxon>
        <taxon>Gammaproteobacteria</taxon>
        <taxon>Pseudomonadales</taxon>
        <taxon>Pseudomonadaceae</taxon>
        <taxon>Pseudomonas</taxon>
    </lineage>
</organism>
<protein>
    <submittedName>
        <fullName evidence="2">Uncharacterized protein</fullName>
    </submittedName>
</protein>
<feature type="region of interest" description="Disordered" evidence="1">
    <location>
        <begin position="67"/>
        <end position="127"/>
    </location>
</feature>
<sequence>MFWRGRTRRQSPTGFFNRGPLPQPSRPGLHFRYCPISPFGSKGQPAACSARRLAAGFVVSLRPLCTPPVRPNRRVPSEQSPARLPPPGQRAILQLSSMLSSSARASSTSPPIHMPPLQSNSNSQGGSMLARFSTELQTREELDAKQADSMDCGITSPPSHALSPKFNIVCQQKPFKGWSAHVQILQRAYEGDNEAYHLAPGFYPTGLMISGGVTNYVPGAGNRQIYVEIDAAHSVDGRDAEQEHCRDILHAYAITLKAMQDALDSAKAKGPYFGDNREKAVRATKNAILTGLHPKLQGIVRSCVIDNWGVKIPEFEAKLRQLYLDTCNLTQQRDTNGWHTLKPDMNNPSGSLWSWTEYAAEHLMPSDLHALMLGEVKDIRKLMRGPQFSVNTTSSQQLIILVAP</sequence>
<feature type="region of interest" description="Disordered" evidence="1">
    <location>
        <begin position="1"/>
        <end position="23"/>
    </location>
</feature>
<feature type="compositionally biased region" description="Low complexity" evidence="1">
    <location>
        <begin position="91"/>
        <end position="109"/>
    </location>
</feature>
<proteinExistence type="predicted"/>
<dbReference type="Proteomes" id="UP000007289">
    <property type="component" value="Chromosome"/>
</dbReference>
<evidence type="ECO:0000256" key="1">
    <source>
        <dbReference type="SAM" id="MobiDB-lite"/>
    </source>
</evidence>
<dbReference type="HOGENOM" id="CLU_681276_0_0_6"/>
<dbReference type="EMBL" id="AGBM01000001">
    <property type="protein sequence ID" value="EJL03409.1"/>
    <property type="molecule type" value="Genomic_DNA"/>
</dbReference>
<gene>
    <name evidence="2" type="ORF">PflQ2_3215</name>
</gene>